<dbReference type="InterPro" id="IPR051677">
    <property type="entry name" value="AfsR-DnrI-RedD_regulator"/>
</dbReference>
<dbReference type="Gene3D" id="1.10.10.10">
    <property type="entry name" value="Winged helix-like DNA-binding domain superfamily/Winged helix DNA-binding domain"/>
    <property type="match status" value="2"/>
</dbReference>
<feature type="domain" description="OmpR/PhoB-type" evidence="7">
    <location>
        <begin position="22"/>
        <end position="96"/>
    </location>
</feature>
<dbReference type="OrthoDB" id="581105at2"/>
<evidence type="ECO:0000256" key="4">
    <source>
        <dbReference type="ARBA" id="ARBA00023125"/>
    </source>
</evidence>
<keyword evidence="5" id="KW-0804">Transcription</keyword>
<dbReference type="SUPFAM" id="SSF52540">
    <property type="entry name" value="P-loop containing nucleoside triphosphate hydrolases"/>
    <property type="match status" value="1"/>
</dbReference>
<dbReference type="Gene3D" id="1.25.40.10">
    <property type="entry name" value="Tetratricopeptide repeat domain"/>
    <property type="match status" value="3"/>
</dbReference>
<evidence type="ECO:0000259" key="7">
    <source>
        <dbReference type="SMART" id="SM00862"/>
    </source>
</evidence>
<dbReference type="CDD" id="cd15831">
    <property type="entry name" value="BTAD"/>
    <property type="match status" value="1"/>
</dbReference>
<dbReference type="Pfam" id="PF03704">
    <property type="entry name" value="BTAD"/>
    <property type="match status" value="1"/>
</dbReference>
<gene>
    <name evidence="9" type="ORF">SAMN05414137_102572</name>
</gene>
<dbReference type="GO" id="GO:0000160">
    <property type="term" value="P:phosphorelay signal transduction system"/>
    <property type="evidence" value="ECO:0007669"/>
    <property type="project" value="UniProtKB-KW"/>
</dbReference>
<feature type="compositionally biased region" description="Low complexity" evidence="6">
    <location>
        <begin position="255"/>
        <end position="291"/>
    </location>
</feature>
<dbReference type="Pfam" id="PF13424">
    <property type="entry name" value="TPR_12"/>
    <property type="match status" value="1"/>
</dbReference>
<dbReference type="InterPro" id="IPR016032">
    <property type="entry name" value="Sig_transdc_resp-reg_C-effctor"/>
</dbReference>
<dbReference type="PRINTS" id="PR00364">
    <property type="entry name" value="DISEASERSIST"/>
</dbReference>
<evidence type="ECO:0000313" key="9">
    <source>
        <dbReference type="EMBL" id="SEK59454.1"/>
    </source>
</evidence>
<accession>A0A1H7IAT0</accession>
<reference evidence="10" key="1">
    <citation type="submission" date="2016-10" db="EMBL/GenBank/DDBJ databases">
        <authorList>
            <person name="Varghese N."/>
        </authorList>
    </citation>
    <scope>NUCLEOTIDE SEQUENCE [LARGE SCALE GENOMIC DNA]</scope>
    <source>
        <strain evidence="10">DSM 45096 / BCRC 16803 / CGMCC 4.1857 / CIP 109030 / JCM 12277 / KCTC 19219 / NBRC 100920 / 33214</strain>
    </source>
</reference>
<name>A0A1H7IAT0_STRJI</name>
<feature type="domain" description="Bacterial transcriptional activator" evidence="8">
    <location>
        <begin position="103"/>
        <end position="247"/>
    </location>
</feature>
<keyword evidence="3" id="KW-0805">Transcription regulation</keyword>
<dbReference type="SMART" id="SM00028">
    <property type="entry name" value="TPR"/>
    <property type="match status" value="4"/>
</dbReference>
<evidence type="ECO:0000256" key="3">
    <source>
        <dbReference type="ARBA" id="ARBA00023015"/>
    </source>
</evidence>
<proteinExistence type="inferred from homology"/>
<dbReference type="InterPro" id="IPR011990">
    <property type="entry name" value="TPR-like_helical_dom_sf"/>
</dbReference>
<comment type="similarity">
    <text evidence="1">Belongs to the AfsR/DnrI/RedD regulatory family.</text>
</comment>
<dbReference type="GO" id="GO:0006355">
    <property type="term" value="P:regulation of DNA-templated transcription"/>
    <property type="evidence" value="ECO:0007669"/>
    <property type="project" value="InterPro"/>
</dbReference>
<keyword evidence="4 9" id="KW-0238">DNA-binding</keyword>
<keyword evidence="2" id="KW-0902">Two-component regulatory system</keyword>
<dbReference type="GO" id="GO:0003677">
    <property type="term" value="F:DNA binding"/>
    <property type="evidence" value="ECO:0007669"/>
    <property type="project" value="UniProtKB-KW"/>
</dbReference>
<dbReference type="PANTHER" id="PTHR35807:SF1">
    <property type="entry name" value="TRANSCRIPTIONAL REGULATOR REDD"/>
    <property type="match status" value="1"/>
</dbReference>
<feature type="compositionally biased region" description="Low complexity" evidence="6">
    <location>
        <begin position="299"/>
        <end position="309"/>
    </location>
</feature>
<dbReference type="eggNOG" id="COG3903">
    <property type="taxonomic scope" value="Bacteria"/>
</dbReference>
<evidence type="ECO:0000256" key="2">
    <source>
        <dbReference type="ARBA" id="ARBA00023012"/>
    </source>
</evidence>
<dbReference type="AlphaFoldDB" id="A0A1H7IAT0"/>
<evidence type="ECO:0000256" key="1">
    <source>
        <dbReference type="ARBA" id="ARBA00005820"/>
    </source>
</evidence>
<dbReference type="Gene3D" id="3.40.50.300">
    <property type="entry name" value="P-loop containing nucleotide triphosphate hydrolases"/>
    <property type="match status" value="1"/>
</dbReference>
<sequence>MVSAPEGLSFAVLGPLECWHDGLRVPLGGVLPERMLALLLIEAGRTVSVSRLVDAVWDTAPPATANHQVRKMVAGLRNRIPSGREVLQTDGLGYRVVLAPEQLDLGVFTVRLRRSREAAAAGLRENAIEELRAGLDLWRGPLPAGSGGASLDAVFAELCELRLTAVEELVTLRLETDSGPDLIGELRRLTAEHPLRERLLGHLMLALYRSGRQAEALAEYTRLRERLAEELGIDPCPHLVELHGAILRGSPELSPPAAARPDSPSRTRTARTGTAEEPDNGAPDGAAPEHAAGGGAAAGGAVPAGGAPATEHRAPNSLPYDVPDFTGRQQELAELLRQAEPGPRTTIVCLEGMGGSGKTTLAVHAAHRLAARYPDGQLCIDLAGFTPGAAPLEPGAALDVLLRTLNVPGERIPDELLSRIALWRVVTAHRRMLVLLDNAVDAHQVQPLLPASPGSLVLVTSRVRLSGLDGARVVPVDVMSVADSEELLARVLGDERVAAEPVATGQLIDQCGRLPIALRISAGRLADRPRWTLAHLAERLGEENRRLRELRDGARSVAASISLSFEAMTEELQAAFRRLGVLPGNSFDAHAAAALFGCDVYEAMDLLEELVDVNLLRQQSEDHYSCHDLVRSYAHRLVESEPLPEDDEALERLLDHYYLALAAASERLHPGKQIDHREGAWRPALPLHFPEAEQALGWLQRERVNLVTAVRLARRQRRYWHAVMLPRHLSEYLSLYGHLQQSLEVEQEAVAAAEQIGDDELWLHARLNLAASLWNLSRHEEGLDQTRAALELATGSGNALAEAMCLSRIGLFHSQLGEFSESLRHLERAQEIQRRLGGARELAGIAVSISSACGYLGRYDRSAEAAREAASLYQDLGEVLGETLALVNLANADVGQDDPRAALDRLQHAWGLAQQRRDRAYTSLVVARLTQVQLLLGDRTAARRGAGVIREALSAGLNPSRAVTLKNVLGSVHFAWSQFQEARRCLEEALEQAERIGFRLGEAEARQGLARVLTALGETDTATSHRTRAQALFDTMAIPLGHVRTS</sequence>
<dbReference type="SUPFAM" id="SSF48452">
    <property type="entry name" value="TPR-like"/>
    <property type="match status" value="3"/>
</dbReference>
<dbReference type="eggNOG" id="COG3629">
    <property type="taxonomic scope" value="Bacteria"/>
</dbReference>
<keyword evidence="10" id="KW-1185">Reference proteome</keyword>
<dbReference type="SMART" id="SM01043">
    <property type="entry name" value="BTAD"/>
    <property type="match status" value="1"/>
</dbReference>
<dbReference type="EMBL" id="FOAZ01000002">
    <property type="protein sequence ID" value="SEK59454.1"/>
    <property type="molecule type" value="Genomic_DNA"/>
</dbReference>
<dbReference type="InterPro" id="IPR019734">
    <property type="entry name" value="TPR_rpt"/>
</dbReference>
<feature type="region of interest" description="Disordered" evidence="6">
    <location>
        <begin position="250"/>
        <end position="324"/>
    </location>
</feature>
<dbReference type="InterPro" id="IPR027417">
    <property type="entry name" value="P-loop_NTPase"/>
</dbReference>
<dbReference type="STRING" id="235985.SAMN05414137_102572"/>
<dbReference type="InterPro" id="IPR036388">
    <property type="entry name" value="WH-like_DNA-bd_sf"/>
</dbReference>
<dbReference type="PANTHER" id="PTHR35807">
    <property type="entry name" value="TRANSCRIPTIONAL REGULATOR REDD-RELATED"/>
    <property type="match status" value="1"/>
</dbReference>
<dbReference type="InterPro" id="IPR005158">
    <property type="entry name" value="BTAD"/>
</dbReference>
<evidence type="ECO:0000256" key="6">
    <source>
        <dbReference type="SAM" id="MobiDB-lite"/>
    </source>
</evidence>
<dbReference type="SMART" id="SM00862">
    <property type="entry name" value="Trans_reg_C"/>
    <property type="match status" value="1"/>
</dbReference>
<organism evidence="9 10">
    <name type="scientific">Streptacidiphilus jiangxiensis</name>
    <dbReference type="NCBI Taxonomy" id="235985"/>
    <lineage>
        <taxon>Bacteria</taxon>
        <taxon>Bacillati</taxon>
        <taxon>Actinomycetota</taxon>
        <taxon>Actinomycetes</taxon>
        <taxon>Kitasatosporales</taxon>
        <taxon>Streptomycetaceae</taxon>
        <taxon>Streptacidiphilus</taxon>
    </lineage>
</organism>
<dbReference type="InterPro" id="IPR001867">
    <property type="entry name" value="OmpR/PhoB-type_DNA-bd"/>
</dbReference>
<evidence type="ECO:0000256" key="5">
    <source>
        <dbReference type="ARBA" id="ARBA00023163"/>
    </source>
</evidence>
<protein>
    <submittedName>
        <fullName evidence="9">DNA-binding transcriptional activator of the SARP family</fullName>
    </submittedName>
</protein>
<dbReference type="SUPFAM" id="SSF46894">
    <property type="entry name" value="C-terminal effector domain of the bipartite response regulators"/>
    <property type="match status" value="1"/>
</dbReference>
<evidence type="ECO:0000313" key="10">
    <source>
        <dbReference type="Proteomes" id="UP000183015"/>
    </source>
</evidence>
<evidence type="ECO:0000259" key="8">
    <source>
        <dbReference type="SMART" id="SM01043"/>
    </source>
</evidence>
<dbReference type="Proteomes" id="UP000183015">
    <property type="component" value="Unassembled WGS sequence"/>
</dbReference>